<evidence type="ECO:0000313" key="2">
    <source>
        <dbReference type="EMBL" id="CAG5099123.1"/>
    </source>
</evidence>
<accession>A0ABN7SPW3</accession>
<evidence type="ECO:0000313" key="3">
    <source>
        <dbReference type="Proteomes" id="UP001158576"/>
    </source>
</evidence>
<gene>
    <name evidence="2" type="ORF">OKIOD_LOCUS7829</name>
</gene>
<organism evidence="2 3">
    <name type="scientific">Oikopleura dioica</name>
    <name type="common">Tunicate</name>
    <dbReference type="NCBI Taxonomy" id="34765"/>
    <lineage>
        <taxon>Eukaryota</taxon>
        <taxon>Metazoa</taxon>
        <taxon>Chordata</taxon>
        <taxon>Tunicata</taxon>
        <taxon>Appendicularia</taxon>
        <taxon>Copelata</taxon>
        <taxon>Oikopleuridae</taxon>
        <taxon>Oikopleura</taxon>
    </lineage>
</organism>
<proteinExistence type="predicted"/>
<dbReference type="Proteomes" id="UP001158576">
    <property type="component" value="Chromosome XSR"/>
</dbReference>
<dbReference type="EMBL" id="OU015569">
    <property type="protein sequence ID" value="CAG5099123.1"/>
    <property type="molecule type" value="Genomic_DNA"/>
</dbReference>
<protein>
    <submittedName>
        <fullName evidence="2">Oidioi.mRNA.OKI2018_I69.XSR.g16271.t1.cds</fullName>
    </submittedName>
</protein>
<name>A0ABN7SPW3_OIKDI</name>
<sequence length="119" mass="14057">MGFYYGYTGAEETPADGEVFVEEEPKPSFFQQMCLKLRRSSSESEYEDESELESTAEDEDEVDPDLILKVHRLDVTMFLLKEKQSFKDMNERDQRSMERSLHERLSLRWPTSSGFLHYL</sequence>
<evidence type="ECO:0000256" key="1">
    <source>
        <dbReference type="SAM" id="MobiDB-lite"/>
    </source>
</evidence>
<keyword evidence="3" id="KW-1185">Reference proteome</keyword>
<feature type="compositionally biased region" description="Acidic residues" evidence="1">
    <location>
        <begin position="44"/>
        <end position="61"/>
    </location>
</feature>
<feature type="region of interest" description="Disordered" evidence="1">
    <location>
        <begin position="38"/>
        <end position="61"/>
    </location>
</feature>
<reference evidence="2 3" key="1">
    <citation type="submission" date="2021-04" db="EMBL/GenBank/DDBJ databases">
        <authorList>
            <person name="Bliznina A."/>
        </authorList>
    </citation>
    <scope>NUCLEOTIDE SEQUENCE [LARGE SCALE GENOMIC DNA]</scope>
</reference>